<evidence type="ECO:0000256" key="5">
    <source>
        <dbReference type="PROSITE-ProRule" id="PRU00288"/>
    </source>
</evidence>
<evidence type="ECO:0000256" key="4">
    <source>
        <dbReference type="ARBA" id="ARBA00022833"/>
    </source>
</evidence>
<evidence type="ECO:0000256" key="3">
    <source>
        <dbReference type="ARBA" id="ARBA00022771"/>
    </source>
</evidence>
<keyword evidence="1" id="KW-0479">Metal-binding</keyword>
<gene>
    <name evidence="8" type="ORF">GCK32_003097</name>
</gene>
<dbReference type="InterPro" id="IPR037278">
    <property type="entry name" value="ARFGAP/RecO"/>
</dbReference>
<dbReference type="SUPFAM" id="SSF57863">
    <property type="entry name" value="ArfGap/RecO-like zinc finger"/>
    <property type="match status" value="1"/>
</dbReference>
<dbReference type="InterPro" id="IPR038508">
    <property type="entry name" value="ArfGAP_dom_sf"/>
</dbReference>
<evidence type="ECO:0000256" key="1">
    <source>
        <dbReference type="ARBA" id="ARBA00022723"/>
    </source>
</evidence>
<keyword evidence="4" id="KW-0862">Zinc</keyword>
<dbReference type="SMART" id="SM00105">
    <property type="entry name" value="ArfGap"/>
    <property type="match status" value="1"/>
</dbReference>
<name>A0AAN8FJN4_TRICO</name>
<dbReference type="EMBL" id="WIXE01006469">
    <property type="protein sequence ID" value="KAK5981261.1"/>
    <property type="molecule type" value="Genomic_DNA"/>
</dbReference>
<evidence type="ECO:0000259" key="7">
    <source>
        <dbReference type="PROSITE" id="PS50115"/>
    </source>
</evidence>
<feature type="domain" description="Arf-GAP" evidence="7">
    <location>
        <begin position="23"/>
        <end position="144"/>
    </location>
</feature>
<dbReference type="GO" id="GO:0005737">
    <property type="term" value="C:cytoplasm"/>
    <property type="evidence" value="ECO:0007669"/>
    <property type="project" value="TreeGrafter"/>
</dbReference>
<keyword evidence="3 5" id="KW-0863">Zinc-finger</keyword>
<dbReference type="AlphaFoldDB" id="A0AAN8FJN4"/>
<keyword evidence="9" id="KW-1185">Reference proteome</keyword>
<dbReference type="PANTHER" id="PTHR46134">
    <property type="entry name" value="DRONGO, ISOFORM F"/>
    <property type="match status" value="1"/>
</dbReference>
<feature type="region of interest" description="Disordered" evidence="6">
    <location>
        <begin position="199"/>
        <end position="260"/>
    </location>
</feature>
<accession>A0AAN8FJN4</accession>
<feature type="region of interest" description="Disordered" evidence="6">
    <location>
        <begin position="283"/>
        <end position="320"/>
    </location>
</feature>
<comment type="caution">
    <text evidence="8">The sequence shown here is derived from an EMBL/GenBank/DDBJ whole genome shotgun (WGS) entry which is preliminary data.</text>
</comment>
<dbReference type="GO" id="GO:0016020">
    <property type="term" value="C:membrane"/>
    <property type="evidence" value="ECO:0007669"/>
    <property type="project" value="TreeGrafter"/>
</dbReference>
<feature type="compositionally biased region" description="Polar residues" evidence="6">
    <location>
        <begin position="199"/>
        <end position="213"/>
    </location>
</feature>
<dbReference type="GO" id="GO:0005096">
    <property type="term" value="F:GTPase activator activity"/>
    <property type="evidence" value="ECO:0007669"/>
    <property type="project" value="InterPro"/>
</dbReference>
<evidence type="ECO:0000256" key="2">
    <source>
        <dbReference type="ARBA" id="ARBA00022737"/>
    </source>
</evidence>
<dbReference type="InterPro" id="IPR052248">
    <property type="entry name" value="Arf-GAP_FG-repeat_protein"/>
</dbReference>
<dbReference type="PANTHER" id="PTHR46134:SF3">
    <property type="entry name" value="ARFGAP WITH FG REPEATS 1"/>
    <property type="match status" value="1"/>
</dbReference>
<dbReference type="Proteomes" id="UP001331761">
    <property type="component" value="Unassembled WGS sequence"/>
</dbReference>
<feature type="region of interest" description="Disordered" evidence="6">
    <location>
        <begin position="1"/>
        <end position="23"/>
    </location>
</feature>
<organism evidence="8 9">
    <name type="scientific">Trichostrongylus colubriformis</name>
    <name type="common">Black scour worm</name>
    <dbReference type="NCBI Taxonomy" id="6319"/>
    <lineage>
        <taxon>Eukaryota</taxon>
        <taxon>Metazoa</taxon>
        <taxon>Ecdysozoa</taxon>
        <taxon>Nematoda</taxon>
        <taxon>Chromadorea</taxon>
        <taxon>Rhabditida</taxon>
        <taxon>Rhabditina</taxon>
        <taxon>Rhabditomorpha</taxon>
        <taxon>Strongyloidea</taxon>
        <taxon>Trichostrongylidae</taxon>
        <taxon>Trichostrongylus</taxon>
    </lineage>
</organism>
<dbReference type="Gene3D" id="1.10.220.150">
    <property type="entry name" value="Arf GTPase activating protein"/>
    <property type="match status" value="1"/>
</dbReference>
<reference evidence="8 9" key="1">
    <citation type="submission" date="2019-10" db="EMBL/GenBank/DDBJ databases">
        <title>Assembly and Annotation for the nematode Trichostrongylus colubriformis.</title>
        <authorList>
            <person name="Martin J."/>
        </authorList>
    </citation>
    <scope>NUCLEOTIDE SEQUENCE [LARGE SCALE GENOMIC DNA]</scope>
    <source>
        <strain evidence="8">G859</strain>
        <tissue evidence="8">Whole worm</tissue>
    </source>
</reference>
<proteinExistence type="predicted"/>
<dbReference type="CDD" id="cd08838">
    <property type="entry name" value="ArfGap_AGFG"/>
    <property type="match status" value="1"/>
</dbReference>
<evidence type="ECO:0000313" key="9">
    <source>
        <dbReference type="Proteomes" id="UP001331761"/>
    </source>
</evidence>
<dbReference type="GO" id="GO:0008270">
    <property type="term" value="F:zinc ion binding"/>
    <property type="evidence" value="ECO:0007669"/>
    <property type="project" value="UniProtKB-KW"/>
</dbReference>
<keyword evidence="2" id="KW-0677">Repeat</keyword>
<feature type="compositionally biased region" description="Pro residues" evidence="6">
    <location>
        <begin position="214"/>
        <end position="234"/>
    </location>
</feature>
<dbReference type="PROSITE" id="PS50115">
    <property type="entry name" value="ARFGAP"/>
    <property type="match status" value="1"/>
</dbReference>
<protein>
    <submittedName>
        <fullName evidence="8">Arf-GAP domain-containing protein</fullName>
    </submittedName>
</protein>
<dbReference type="Pfam" id="PF01412">
    <property type="entry name" value="ArfGap"/>
    <property type="match status" value="1"/>
</dbReference>
<evidence type="ECO:0000256" key="6">
    <source>
        <dbReference type="SAM" id="MobiDB-lite"/>
    </source>
</evidence>
<sequence length="519" mass="55691">MVNAAHVPSSNSTLSAQKKRQDEKNLKTLRELAALPANRFCFECGQRGPTYVNITHGSFCCTSCSGILRGLNPPHRVKSICMASFTAEEIERVRSLGNEENSHTWLGLYSGTPPKMTNKDEITSFLIKKYEKKEWYVSRSELEEQERLLNQAKEVSSQCGTSVKSAGSTSSKPSDLDLFATDPFAAFGAPMNRPVPQLFQNTGPPDGHTAQTIPPQPFSPPAFVAPPPPLPTKPPVQNSFSTQVSDPFAPVPPKNSTSEFDPFADFDAKFSELALKNSSTVGAFESPLPAQPLPKSATTDASFRTPQPASAAPPPVNPFQPQVREEVKSINAITHSDRAPITSNPDGGDKYSALAELDQMFHHSGHVNAADGEKPAWLPSGFSTGIPPAHYTPAFPEPAQTQRVMSSGFGSIPKSNTLGAIAEVGSAAAPLNKASFDMQQQAFSNSYANIASNPFVQAPFGSANPPQVPLNSEYPHVAGTWNNPFVMPFTTQPRYGADAVHGAGGVARQSSTPNWNPFA</sequence>
<dbReference type="InterPro" id="IPR001164">
    <property type="entry name" value="ArfGAP_dom"/>
</dbReference>
<dbReference type="PRINTS" id="PR00405">
    <property type="entry name" value="REVINTRACTNG"/>
</dbReference>
<feature type="compositionally biased region" description="Polar residues" evidence="6">
    <location>
        <begin position="296"/>
        <end position="308"/>
    </location>
</feature>
<evidence type="ECO:0000313" key="8">
    <source>
        <dbReference type="EMBL" id="KAK5981261.1"/>
    </source>
</evidence>